<evidence type="ECO:0000313" key="2">
    <source>
        <dbReference type="EMBL" id="GAA4554827.1"/>
    </source>
</evidence>
<sequence length="137" mass="13983">MTAVAGIAVALIGKGGDTPVPPVTTTATAQPVPPTTTSVRSNSWIDQTSANRSGTVVFKDPQGRPADTPIPRIPYGTTVKVVCQVPNGTGMTSVSALYLIGDSAPWSGLYAVSDTFTNGDPLDPPGSTTVDPRVPSC</sequence>
<evidence type="ECO:0000256" key="1">
    <source>
        <dbReference type="SAM" id="MobiDB-lite"/>
    </source>
</evidence>
<evidence type="ECO:0000313" key="3">
    <source>
        <dbReference type="Proteomes" id="UP001501598"/>
    </source>
</evidence>
<proteinExistence type="predicted"/>
<accession>A0ABP8S131</accession>
<comment type="caution">
    <text evidence="2">The sequence shown here is derived from an EMBL/GenBank/DDBJ whole genome shotgun (WGS) entry which is preliminary data.</text>
</comment>
<reference evidence="3" key="1">
    <citation type="journal article" date="2019" name="Int. J. Syst. Evol. Microbiol.">
        <title>The Global Catalogue of Microorganisms (GCM) 10K type strain sequencing project: providing services to taxonomists for standard genome sequencing and annotation.</title>
        <authorList>
            <consortium name="The Broad Institute Genomics Platform"/>
            <consortium name="The Broad Institute Genome Sequencing Center for Infectious Disease"/>
            <person name="Wu L."/>
            <person name="Ma J."/>
        </authorList>
    </citation>
    <scope>NUCLEOTIDE SEQUENCE [LARGE SCALE GENOMIC DNA]</scope>
    <source>
        <strain evidence="3">JCM 17906</strain>
    </source>
</reference>
<feature type="region of interest" description="Disordered" evidence="1">
    <location>
        <begin position="50"/>
        <end position="71"/>
    </location>
</feature>
<evidence type="ECO:0008006" key="4">
    <source>
        <dbReference type="Google" id="ProtNLM"/>
    </source>
</evidence>
<dbReference type="EMBL" id="BAABGT010000086">
    <property type="protein sequence ID" value="GAA4554827.1"/>
    <property type="molecule type" value="Genomic_DNA"/>
</dbReference>
<name>A0ABP8S131_9PSEU</name>
<organism evidence="2 3">
    <name type="scientific">Pseudonocardia xishanensis</name>
    <dbReference type="NCBI Taxonomy" id="630995"/>
    <lineage>
        <taxon>Bacteria</taxon>
        <taxon>Bacillati</taxon>
        <taxon>Actinomycetota</taxon>
        <taxon>Actinomycetes</taxon>
        <taxon>Pseudonocardiales</taxon>
        <taxon>Pseudonocardiaceae</taxon>
        <taxon>Pseudonocardia</taxon>
    </lineage>
</organism>
<keyword evidence="3" id="KW-1185">Reference proteome</keyword>
<protein>
    <recommendedName>
        <fullName evidence="4">Ig-like domain-containing protein</fullName>
    </recommendedName>
</protein>
<gene>
    <name evidence="2" type="ORF">GCM10023175_53750</name>
</gene>
<dbReference type="Proteomes" id="UP001501598">
    <property type="component" value="Unassembled WGS sequence"/>
</dbReference>